<gene>
    <name evidence="2" type="ORF">MBLL_04262</name>
</gene>
<accession>A0A679JWZ1</accession>
<protein>
    <submittedName>
        <fullName evidence="2">Uncharacterized protein</fullName>
    </submittedName>
</protein>
<proteinExistence type="predicted"/>
<feature type="region of interest" description="Disordered" evidence="1">
    <location>
        <begin position="147"/>
        <end position="168"/>
    </location>
</feature>
<organism evidence="2">
    <name type="scientific">Methylobacterium bullatum</name>
    <dbReference type="NCBI Taxonomy" id="570505"/>
    <lineage>
        <taxon>Bacteria</taxon>
        <taxon>Pseudomonadati</taxon>
        <taxon>Pseudomonadota</taxon>
        <taxon>Alphaproteobacteria</taxon>
        <taxon>Hyphomicrobiales</taxon>
        <taxon>Methylobacteriaceae</taxon>
        <taxon>Methylobacterium</taxon>
    </lineage>
</organism>
<dbReference type="AlphaFoldDB" id="A0A679JWZ1"/>
<sequence length="207" mass="22971">MLDIYLLRLSERAKPEIRNEIARLRTNLGSVSEAMDIVADLRSIVLGGPIANGLHWLEDDLITLRWFCDQMAINARRAVCKRIPKHRRREVILAAMAAILAARQGPVLDRDMSSAMSNEALIVSEASLVDPVLFEKVIADFQAYGMSGRSSRRGPNAPPVRVPGFRDSEPNFADPPSRWCSFVVALSFGTSDNTLDAVPRLRSRKTA</sequence>
<evidence type="ECO:0000256" key="1">
    <source>
        <dbReference type="SAM" id="MobiDB-lite"/>
    </source>
</evidence>
<name>A0A679JWZ1_9HYPH</name>
<reference evidence="2" key="1">
    <citation type="submission" date="2019-12" db="EMBL/GenBank/DDBJ databases">
        <authorList>
            <person name="Cremers G."/>
        </authorList>
    </citation>
    <scope>NUCLEOTIDE SEQUENCE</scope>
    <source>
        <strain evidence="2">Mbul2</strain>
    </source>
</reference>
<evidence type="ECO:0000313" key="2">
    <source>
        <dbReference type="EMBL" id="CAA2145140.1"/>
    </source>
</evidence>
<dbReference type="EMBL" id="LR743511">
    <property type="protein sequence ID" value="CAA2145140.1"/>
    <property type="molecule type" value="Genomic_DNA"/>
</dbReference>